<dbReference type="AlphaFoldDB" id="A0A1G7GDQ7"/>
<organism evidence="1 2">
    <name type="scientific">Rhodospira trueperi</name>
    <dbReference type="NCBI Taxonomy" id="69960"/>
    <lineage>
        <taxon>Bacteria</taxon>
        <taxon>Pseudomonadati</taxon>
        <taxon>Pseudomonadota</taxon>
        <taxon>Alphaproteobacteria</taxon>
        <taxon>Rhodospirillales</taxon>
        <taxon>Rhodospirillaceae</taxon>
        <taxon>Rhodospira</taxon>
    </lineage>
</organism>
<gene>
    <name evidence="1" type="ORF">SAMN05421720_11453</name>
</gene>
<accession>A0A1G7GDQ7</accession>
<keyword evidence="2" id="KW-1185">Reference proteome</keyword>
<protein>
    <submittedName>
        <fullName evidence="1">Uncharacterized protein</fullName>
    </submittedName>
</protein>
<reference evidence="1 2" key="1">
    <citation type="submission" date="2016-10" db="EMBL/GenBank/DDBJ databases">
        <authorList>
            <person name="de Groot N.N."/>
        </authorList>
    </citation>
    <scope>NUCLEOTIDE SEQUENCE [LARGE SCALE GENOMIC DNA]</scope>
    <source>
        <strain evidence="1 2">ATCC 700224</strain>
    </source>
</reference>
<dbReference type="Proteomes" id="UP000199412">
    <property type="component" value="Unassembled WGS sequence"/>
</dbReference>
<name>A0A1G7GDQ7_9PROT</name>
<evidence type="ECO:0000313" key="1">
    <source>
        <dbReference type="EMBL" id="SDE86288.1"/>
    </source>
</evidence>
<sequence>MDPTIVAFPRQGGEPGRHALVLLDAARAWRRCPVHDDVISDAPGPVVPFPDVTVRRMGAAGLLNALAPLDGMMLVIAAHADEPLDLGRPGEPPREPDARLMAWVLDAALAGEISEDAVDRLALRIDIGARALLRAALRRLAGAMQPRVERGVWPLSATRCPPDHDLDAAPVPDPVSLLAAE</sequence>
<proteinExistence type="predicted"/>
<dbReference type="RefSeq" id="WP_092787652.1">
    <property type="nucleotide sequence ID" value="NZ_FNAP01000014.1"/>
</dbReference>
<evidence type="ECO:0000313" key="2">
    <source>
        <dbReference type="Proteomes" id="UP000199412"/>
    </source>
</evidence>
<dbReference type="EMBL" id="FNAP01000014">
    <property type="protein sequence ID" value="SDE86288.1"/>
    <property type="molecule type" value="Genomic_DNA"/>
</dbReference>